<evidence type="ECO:0000313" key="1">
    <source>
        <dbReference type="EMBL" id="MBA0731422.1"/>
    </source>
</evidence>
<organism evidence="1 2">
    <name type="scientific">Gossypium laxum</name>
    <dbReference type="NCBI Taxonomy" id="34288"/>
    <lineage>
        <taxon>Eukaryota</taxon>
        <taxon>Viridiplantae</taxon>
        <taxon>Streptophyta</taxon>
        <taxon>Embryophyta</taxon>
        <taxon>Tracheophyta</taxon>
        <taxon>Spermatophyta</taxon>
        <taxon>Magnoliopsida</taxon>
        <taxon>eudicotyledons</taxon>
        <taxon>Gunneridae</taxon>
        <taxon>Pentapetalae</taxon>
        <taxon>rosids</taxon>
        <taxon>malvids</taxon>
        <taxon>Malvales</taxon>
        <taxon>Malvaceae</taxon>
        <taxon>Malvoideae</taxon>
        <taxon>Gossypium</taxon>
    </lineage>
</organism>
<reference evidence="1 2" key="1">
    <citation type="journal article" date="2019" name="Genome Biol. Evol.">
        <title>Insights into the evolution of the New World diploid cottons (Gossypium, subgenus Houzingenia) based on genome sequencing.</title>
        <authorList>
            <person name="Grover C.E."/>
            <person name="Arick M.A. 2nd"/>
            <person name="Thrash A."/>
            <person name="Conover J.L."/>
            <person name="Sanders W.S."/>
            <person name="Peterson D.G."/>
            <person name="Frelichowski J.E."/>
            <person name="Scheffler J.A."/>
            <person name="Scheffler B.E."/>
            <person name="Wendel J.F."/>
        </authorList>
    </citation>
    <scope>NUCLEOTIDE SEQUENCE [LARGE SCALE GENOMIC DNA]</scope>
    <source>
        <strain evidence="1">4</strain>
        <tissue evidence="1">Leaf</tissue>
    </source>
</reference>
<evidence type="ECO:0000313" key="2">
    <source>
        <dbReference type="Proteomes" id="UP000593574"/>
    </source>
</evidence>
<dbReference type="AlphaFoldDB" id="A0A7J9B5F4"/>
<dbReference type="EMBL" id="JABEZV010449609">
    <property type="protein sequence ID" value="MBA0731422.1"/>
    <property type="molecule type" value="Genomic_DNA"/>
</dbReference>
<proteinExistence type="predicted"/>
<protein>
    <submittedName>
        <fullName evidence="1">Uncharacterized protein</fullName>
    </submittedName>
</protein>
<gene>
    <name evidence="1" type="ORF">Golax_022601</name>
</gene>
<sequence>MCPSRSRLKGQGPQVKWTTFFRPWSNTSVR</sequence>
<accession>A0A7J9B5F4</accession>
<keyword evidence="2" id="KW-1185">Reference proteome</keyword>
<name>A0A7J9B5F4_9ROSI</name>
<comment type="caution">
    <text evidence="1">The sequence shown here is derived from an EMBL/GenBank/DDBJ whole genome shotgun (WGS) entry which is preliminary data.</text>
</comment>
<dbReference type="Proteomes" id="UP000593574">
    <property type="component" value="Unassembled WGS sequence"/>
</dbReference>